<feature type="domain" description="Nucleotide-diphospho-sugar transferase" evidence="1">
    <location>
        <begin position="49"/>
        <end position="204"/>
    </location>
</feature>
<name>A0A0M0JB36_9EUKA</name>
<dbReference type="Proteomes" id="UP000037460">
    <property type="component" value="Unassembled WGS sequence"/>
</dbReference>
<proteinExistence type="predicted"/>
<evidence type="ECO:0000259" key="1">
    <source>
        <dbReference type="Pfam" id="PF03407"/>
    </source>
</evidence>
<keyword evidence="2" id="KW-0808">Transferase</keyword>
<dbReference type="GO" id="GO:0005794">
    <property type="term" value="C:Golgi apparatus"/>
    <property type="evidence" value="ECO:0007669"/>
    <property type="project" value="TreeGrafter"/>
</dbReference>
<dbReference type="InterPro" id="IPR005069">
    <property type="entry name" value="Nucl-diP-sugar_transferase"/>
</dbReference>
<reference evidence="3" key="1">
    <citation type="journal article" date="2015" name="PLoS Genet.">
        <title>Genome Sequence and Transcriptome Analyses of Chrysochromulina tobin: Metabolic Tools for Enhanced Algal Fitness in the Prominent Order Prymnesiales (Haptophyceae).</title>
        <authorList>
            <person name="Hovde B.T."/>
            <person name="Deodato C.R."/>
            <person name="Hunsperger H.M."/>
            <person name="Ryken S.A."/>
            <person name="Yost W."/>
            <person name="Jha R.K."/>
            <person name="Patterson J."/>
            <person name="Monnat R.J. Jr."/>
            <person name="Barlow S.B."/>
            <person name="Starkenburg S.R."/>
            <person name="Cattolico R.A."/>
        </authorList>
    </citation>
    <scope>NUCLEOTIDE SEQUENCE</scope>
    <source>
        <strain evidence="3">CCMP291</strain>
    </source>
</reference>
<evidence type="ECO:0000313" key="2">
    <source>
        <dbReference type="EMBL" id="KOO23428.1"/>
    </source>
</evidence>
<dbReference type="InterPro" id="IPR053250">
    <property type="entry name" value="Glycosyltransferase_77"/>
</dbReference>
<accession>A0A0M0JB36</accession>
<keyword evidence="3" id="KW-1185">Reference proteome</keyword>
<gene>
    <name evidence="2" type="ORF">Ctob_011096</name>
</gene>
<sequence>MKLAVRSKLDQARLLSIGGPKRQVILTFVNKARLDFAATWAAYMRRLGLTNWMVGATDATALRALLETGVPCFDLHTSLPEGEWAWGSANFHSLGPTKVKLVEQVLRWGLELVLTDVDALVLREPFEYMDRYPGASFLTTSDHLSNTTADDGLEVRADSAYNIGYLFFRPSALPLVDAWLAKVLSDPTGSWDQGVFNDLAKSGIEGAAY</sequence>
<dbReference type="Pfam" id="PF03407">
    <property type="entry name" value="Nucleotid_trans"/>
    <property type="match status" value="1"/>
</dbReference>
<dbReference type="EMBL" id="JWZX01003193">
    <property type="protein sequence ID" value="KOO23428.1"/>
    <property type="molecule type" value="Genomic_DNA"/>
</dbReference>
<organism evidence="2 3">
    <name type="scientific">Chrysochromulina tobinii</name>
    <dbReference type="NCBI Taxonomy" id="1460289"/>
    <lineage>
        <taxon>Eukaryota</taxon>
        <taxon>Haptista</taxon>
        <taxon>Haptophyta</taxon>
        <taxon>Prymnesiophyceae</taxon>
        <taxon>Prymnesiales</taxon>
        <taxon>Chrysochromulinaceae</taxon>
        <taxon>Chrysochromulina</taxon>
    </lineage>
</organism>
<dbReference type="AlphaFoldDB" id="A0A0M0JB36"/>
<evidence type="ECO:0000313" key="3">
    <source>
        <dbReference type="Proteomes" id="UP000037460"/>
    </source>
</evidence>
<dbReference type="PANTHER" id="PTHR46936:SF1">
    <property type="entry name" value="ARABINOSYLTRANSFERASE XEG113"/>
    <property type="match status" value="1"/>
</dbReference>
<dbReference type="PANTHER" id="PTHR46936">
    <property type="entry name" value="ARABINOSYLTRANSFERASE XEG113"/>
    <property type="match status" value="1"/>
</dbReference>
<comment type="caution">
    <text evidence="2">The sequence shown here is derived from an EMBL/GenBank/DDBJ whole genome shotgun (WGS) entry which is preliminary data.</text>
</comment>
<protein>
    <submittedName>
        <fullName evidence="2">Glycosyltransferase family 77 protein</fullName>
    </submittedName>
</protein>
<dbReference type="GO" id="GO:0052636">
    <property type="term" value="F:arabinosyltransferase activity"/>
    <property type="evidence" value="ECO:0007669"/>
    <property type="project" value="TreeGrafter"/>
</dbReference>
<dbReference type="OrthoDB" id="540503at2759"/>